<feature type="domain" description="Nudix hydrolase" evidence="3">
    <location>
        <begin position="4"/>
        <end position="126"/>
    </location>
</feature>
<dbReference type="InterPro" id="IPR020084">
    <property type="entry name" value="NUDIX_hydrolase_CS"/>
</dbReference>
<evidence type="ECO:0000256" key="2">
    <source>
        <dbReference type="ARBA" id="ARBA00022801"/>
    </source>
</evidence>
<dbReference type="PROSITE" id="PS00893">
    <property type="entry name" value="NUDIX_BOX"/>
    <property type="match status" value="1"/>
</dbReference>
<comment type="caution">
    <text evidence="4">The sequence shown here is derived from an EMBL/GenBank/DDBJ whole genome shotgun (WGS) entry which is preliminary data.</text>
</comment>
<reference evidence="4" key="1">
    <citation type="submission" date="2021-01" db="EMBL/GenBank/DDBJ databases">
        <title>Whole genome shotgun sequence of Planosporangium mesophilum NBRC 109066.</title>
        <authorList>
            <person name="Komaki H."/>
            <person name="Tamura T."/>
        </authorList>
    </citation>
    <scope>NUCLEOTIDE SEQUENCE</scope>
    <source>
        <strain evidence="4">NBRC 109066</strain>
    </source>
</reference>
<gene>
    <name evidence="4" type="ORF">Pme01_49480</name>
</gene>
<dbReference type="InterPro" id="IPR000086">
    <property type="entry name" value="NUDIX_hydrolase_dom"/>
</dbReference>
<keyword evidence="5" id="KW-1185">Reference proteome</keyword>
<dbReference type="Pfam" id="PF00293">
    <property type="entry name" value="NUDIX"/>
    <property type="match status" value="1"/>
</dbReference>
<keyword evidence="2 4" id="KW-0378">Hydrolase</keyword>
<dbReference type="Proteomes" id="UP000599074">
    <property type="component" value="Unassembled WGS sequence"/>
</dbReference>
<dbReference type="SUPFAM" id="SSF55811">
    <property type="entry name" value="Nudix"/>
    <property type="match status" value="1"/>
</dbReference>
<sequence length="151" mass="16420">MTSPNRHSVSVAAVVTNDDGRVLVVQRRDNGKWEIPGGVLELHESILDGVRREVEEETGLQVEPDRLTGVYKNLNLGVVALVFRARVVGGQARPTEESANVGWWTADDVTARMSETFAVRVLDALDAQDVAIRLHDGIHLLAESSAQPTGT</sequence>
<dbReference type="Gene3D" id="3.90.79.10">
    <property type="entry name" value="Nucleoside Triphosphate Pyrophosphohydrolase"/>
    <property type="match status" value="1"/>
</dbReference>
<accession>A0A8J3TGV3</accession>
<dbReference type="PANTHER" id="PTHR43046">
    <property type="entry name" value="GDP-MANNOSE MANNOSYL HYDROLASE"/>
    <property type="match status" value="1"/>
</dbReference>
<dbReference type="PANTHER" id="PTHR43046:SF2">
    <property type="entry name" value="8-OXO-DGTP DIPHOSPHATASE-RELATED"/>
    <property type="match status" value="1"/>
</dbReference>
<evidence type="ECO:0000259" key="3">
    <source>
        <dbReference type="PROSITE" id="PS51462"/>
    </source>
</evidence>
<evidence type="ECO:0000256" key="1">
    <source>
        <dbReference type="ARBA" id="ARBA00001946"/>
    </source>
</evidence>
<dbReference type="InterPro" id="IPR015797">
    <property type="entry name" value="NUDIX_hydrolase-like_dom_sf"/>
</dbReference>
<protein>
    <submittedName>
        <fullName evidence="4">NUDIX hydrolase</fullName>
    </submittedName>
</protein>
<dbReference type="PROSITE" id="PS51462">
    <property type="entry name" value="NUDIX"/>
    <property type="match status" value="1"/>
</dbReference>
<dbReference type="CDD" id="cd02883">
    <property type="entry name" value="NUDIX_Hydrolase"/>
    <property type="match status" value="1"/>
</dbReference>
<evidence type="ECO:0000313" key="5">
    <source>
        <dbReference type="Proteomes" id="UP000599074"/>
    </source>
</evidence>
<dbReference type="AlphaFoldDB" id="A0A8J3TGV3"/>
<proteinExistence type="predicted"/>
<organism evidence="4 5">
    <name type="scientific">Planosporangium mesophilum</name>
    <dbReference type="NCBI Taxonomy" id="689768"/>
    <lineage>
        <taxon>Bacteria</taxon>
        <taxon>Bacillati</taxon>
        <taxon>Actinomycetota</taxon>
        <taxon>Actinomycetes</taxon>
        <taxon>Micromonosporales</taxon>
        <taxon>Micromonosporaceae</taxon>
        <taxon>Planosporangium</taxon>
    </lineage>
</organism>
<dbReference type="GO" id="GO:0016787">
    <property type="term" value="F:hydrolase activity"/>
    <property type="evidence" value="ECO:0007669"/>
    <property type="project" value="UniProtKB-KW"/>
</dbReference>
<comment type="cofactor">
    <cofactor evidence="1">
        <name>Mg(2+)</name>
        <dbReference type="ChEBI" id="CHEBI:18420"/>
    </cofactor>
</comment>
<dbReference type="RefSeq" id="WP_168115149.1">
    <property type="nucleotide sequence ID" value="NZ_BOON01000050.1"/>
</dbReference>
<dbReference type="EMBL" id="BOON01000050">
    <property type="protein sequence ID" value="GII25351.1"/>
    <property type="molecule type" value="Genomic_DNA"/>
</dbReference>
<name>A0A8J3TGV3_9ACTN</name>
<evidence type="ECO:0000313" key="4">
    <source>
        <dbReference type="EMBL" id="GII25351.1"/>
    </source>
</evidence>